<dbReference type="AlphaFoldDB" id="A0A916UJZ1"/>
<reference evidence="2" key="2">
    <citation type="submission" date="2020-09" db="EMBL/GenBank/DDBJ databases">
        <authorList>
            <person name="Sun Q."/>
            <person name="Zhou Y."/>
        </authorList>
    </citation>
    <scope>NUCLEOTIDE SEQUENCE</scope>
    <source>
        <strain evidence="2">CGMCC 1.15478</strain>
    </source>
</reference>
<name>A0A916UJZ1_9ACTN</name>
<proteinExistence type="predicted"/>
<accession>A0A916UJZ1</accession>
<evidence type="ECO:0000313" key="2">
    <source>
        <dbReference type="EMBL" id="GGC75403.1"/>
    </source>
</evidence>
<comment type="caution">
    <text evidence="2">The sequence shown here is derived from an EMBL/GenBank/DDBJ whole genome shotgun (WGS) entry which is preliminary data.</text>
</comment>
<organism evidence="2 3">
    <name type="scientific">Hoyosella rhizosphaerae</name>
    <dbReference type="NCBI Taxonomy" id="1755582"/>
    <lineage>
        <taxon>Bacteria</taxon>
        <taxon>Bacillati</taxon>
        <taxon>Actinomycetota</taxon>
        <taxon>Actinomycetes</taxon>
        <taxon>Mycobacteriales</taxon>
        <taxon>Hoyosellaceae</taxon>
        <taxon>Hoyosella</taxon>
    </lineage>
</organism>
<evidence type="ECO:0000256" key="1">
    <source>
        <dbReference type="SAM" id="MobiDB-lite"/>
    </source>
</evidence>
<feature type="compositionally biased region" description="Polar residues" evidence="1">
    <location>
        <begin position="9"/>
        <end position="18"/>
    </location>
</feature>
<dbReference type="EMBL" id="BMJH01000004">
    <property type="protein sequence ID" value="GGC75403.1"/>
    <property type="molecule type" value="Genomic_DNA"/>
</dbReference>
<keyword evidence="3" id="KW-1185">Reference proteome</keyword>
<gene>
    <name evidence="2" type="ORF">GCM10011410_30920</name>
</gene>
<dbReference type="Proteomes" id="UP000641514">
    <property type="component" value="Unassembled WGS sequence"/>
</dbReference>
<sequence>MHATRDPRNSVTTSVPLSQNPPLPRGEITHIEYFSEAEKVQFARVFDHLGRNQQSTEFALCPL</sequence>
<reference evidence="2" key="1">
    <citation type="journal article" date="2014" name="Int. J. Syst. Evol. Microbiol.">
        <title>Complete genome sequence of Corynebacterium casei LMG S-19264T (=DSM 44701T), isolated from a smear-ripened cheese.</title>
        <authorList>
            <consortium name="US DOE Joint Genome Institute (JGI-PGF)"/>
            <person name="Walter F."/>
            <person name="Albersmeier A."/>
            <person name="Kalinowski J."/>
            <person name="Ruckert C."/>
        </authorList>
    </citation>
    <scope>NUCLEOTIDE SEQUENCE</scope>
    <source>
        <strain evidence="2">CGMCC 1.15478</strain>
    </source>
</reference>
<evidence type="ECO:0000313" key="3">
    <source>
        <dbReference type="Proteomes" id="UP000641514"/>
    </source>
</evidence>
<protein>
    <submittedName>
        <fullName evidence="2">Uncharacterized protein</fullName>
    </submittedName>
</protein>
<feature type="region of interest" description="Disordered" evidence="1">
    <location>
        <begin position="1"/>
        <end position="26"/>
    </location>
</feature>